<dbReference type="InterPro" id="IPR036291">
    <property type="entry name" value="NAD(P)-bd_dom_sf"/>
</dbReference>
<keyword evidence="10" id="KW-1185">Reference proteome</keyword>
<evidence type="ECO:0000256" key="5">
    <source>
        <dbReference type="ARBA" id="ARBA00023221"/>
    </source>
</evidence>
<comment type="similarity">
    <text evidence="2 7">Belongs to the short-chain dehydrogenases/reductases (SDR) family.</text>
</comment>
<keyword evidence="7" id="KW-0521">NADP</keyword>
<dbReference type="NCBIfam" id="NF004199">
    <property type="entry name" value="PRK05653.1-4"/>
    <property type="match status" value="1"/>
</dbReference>
<dbReference type="NCBIfam" id="NF009466">
    <property type="entry name" value="PRK12826.1-2"/>
    <property type="match status" value="1"/>
</dbReference>
<dbReference type="EC" id="1.1.1.100" evidence="3 7"/>
<evidence type="ECO:0000256" key="7">
    <source>
        <dbReference type="RuleBase" id="RU366074"/>
    </source>
</evidence>
<name>A0ABS4E9U9_9FIRM</name>
<dbReference type="SMART" id="SM00822">
    <property type="entry name" value="PKS_KR"/>
    <property type="match status" value="1"/>
</dbReference>
<sequence>MMNFIDRTAVVTGGSRGIGKEVAKKLASLGADVVINYTSNEEQANITKSEIEGMGVKCLVVQCDVSKSDQVAEMMDSVVKEFGKIDILVNNAGITRDGLLMRMKEEDFDKVIDINLKGVFNCTKAATKYMMKKKYGKVINMASIVGIMGNPGQTNYCASKAGVIGFTKASARELASRNININAVAPGFIDTDMTQVLSEDIKKSMLANIPKKTFGKPEDVANLVAFLASDMSEYITGQVINVDGGMVMQ</sequence>
<keyword evidence="7" id="KW-0276">Fatty acid metabolism</keyword>
<accession>A0ABS4E9U9</accession>
<feature type="domain" description="Ketoreductase" evidence="8">
    <location>
        <begin position="7"/>
        <end position="192"/>
    </location>
</feature>
<dbReference type="PRINTS" id="PR00080">
    <property type="entry name" value="SDRFAMILY"/>
</dbReference>
<dbReference type="SUPFAM" id="SSF51735">
    <property type="entry name" value="NAD(P)-binding Rossmann-fold domains"/>
    <property type="match status" value="1"/>
</dbReference>
<evidence type="ECO:0000256" key="2">
    <source>
        <dbReference type="ARBA" id="ARBA00006484"/>
    </source>
</evidence>
<dbReference type="InterPro" id="IPR050259">
    <property type="entry name" value="SDR"/>
</dbReference>
<evidence type="ECO:0000256" key="1">
    <source>
        <dbReference type="ARBA" id="ARBA00005194"/>
    </source>
</evidence>
<dbReference type="Proteomes" id="UP000767291">
    <property type="component" value="Unassembled WGS sequence"/>
</dbReference>
<dbReference type="InterPro" id="IPR002347">
    <property type="entry name" value="SDR_fam"/>
</dbReference>
<dbReference type="InterPro" id="IPR011284">
    <property type="entry name" value="3oxo_ACP_reduc"/>
</dbReference>
<evidence type="ECO:0000313" key="10">
    <source>
        <dbReference type="Proteomes" id="UP000767291"/>
    </source>
</evidence>
<organism evidence="9 10">
    <name type="scientific">Metaclostridioides mangenotii</name>
    <dbReference type="NCBI Taxonomy" id="1540"/>
    <lineage>
        <taxon>Bacteria</taxon>
        <taxon>Bacillati</taxon>
        <taxon>Bacillota</taxon>
        <taxon>Clostridia</taxon>
        <taxon>Peptostreptococcales</taxon>
        <taxon>Peptostreptococcaceae</taxon>
        <taxon>Metaclostridioides</taxon>
    </lineage>
</organism>
<dbReference type="NCBIfam" id="NF004198">
    <property type="entry name" value="PRK05653.1-3"/>
    <property type="match status" value="1"/>
</dbReference>
<evidence type="ECO:0000256" key="3">
    <source>
        <dbReference type="ARBA" id="ARBA00012948"/>
    </source>
</evidence>
<comment type="subunit">
    <text evidence="7">Homotetramer.</text>
</comment>
<dbReference type="Gene3D" id="3.40.50.720">
    <property type="entry name" value="NAD(P)-binding Rossmann-like Domain"/>
    <property type="match status" value="1"/>
</dbReference>
<dbReference type="InterPro" id="IPR057326">
    <property type="entry name" value="KR_dom"/>
</dbReference>
<protein>
    <recommendedName>
        <fullName evidence="3 7">3-oxoacyl-[acyl-carrier-protein] reductase</fullName>
        <ecNumber evidence="3 7">1.1.1.100</ecNumber>
    </recommendedName>
</protein>
<comment type="function">
    <text evidence="7">Catalyzes the NADPH-dependent reduction of beta-ketoacyl-ACP substrates to beta-hydroxyacyl-ACP products, the first reductive step in the elongation cycle of fatty acid biosynthesis.</text>
</comment>
<evidence type="ECO:0000256" key="4">
    <source>
        <dbReference type="ARBA" id="ARBA00023002"/>
    </source>
</evidence>
<keyword evidence="4 7" id="KW-0560">Oxidoreductase</keyword>
<dbReference type="NCBIfam" id="NF005559">
    <property type="entry name" value="PRK07231.1"/>
    <property type="match status" value="1"/>
</dbReference>
<evidence type="ECO:0000259" key="8">
    <source>
        <dbReference type="SMART" id="SM00822"/>
    </source>
</evidence>
<dbReference type="GO" id="GO:0004316">
    <property type="term" value="F:3-oxoacyl-[acyl-carrier-protein] reductase (NADPH) activity"/>
    <property type="evidence" value="ECO:0007669"/>
    <property type="project" value="UniProtKB-EC"/>
</dbReference>
<reference evidence="9 10" key="1">
    <citation type="submission" date="2021-03" db="EMBL/GenBank/DDBJ databases">
        <title>Genomic Encyclopedia of Type Strains, Phase IV (KMG-IV): sequencing the most valuable type-strain genomes for metagenomic binning, comparative biology and taxonomic classification.</title>
        <authorList>
            <person name="Goeker M."/>
        </authorList>
    </citation>
    <scope>NUCLEOTIDE SEQUENCE [LARGE SCALE GENOMIC DNA]</scope>
    <source>
        <strain evidence="9 10">DSM 1289</strain>
    </source>
</reference>
<dbReference type="PRINTS" id="PR00081">
    <property type="entry name" value="GDHRDH"/>
</dbReference>
<keyword evidence="7" id="KW-0275">Fatty acid biosynthesis</keyword>
<comment type="pathway">
    <text evidence="1 7">Lipid metabolism; fatty acid biosynthesis.</text>
</comment>
<evidence type="ECO:0000313" key="9">
    <source>
        <dbReference type="EMBL" id="MBP1854704.1"/>
    </source>
</evidence>
<dbReference type="EMBL" id="JAGGJX010000001">
    <property type="protein sequence ID" value="MBP1854704.1"/>
    <property type="molecule type" value="Genomic_DNA"/>
</dbReference>
<comment type="caution">
    <text evidence="9">The sequence shown here is derived from an EMBL/GenBank/DDBJ whole genome shotgun (WGS) entry which is preliminary data.</text>
</comment>
<keyword evidence="7" id="KW-0444">Lipid biosynthesis</keyword>
<dbReference type="NCBIfam" id="TIGR01830">
    <property type="entry name" value="3oxo_ACP_reduc"/>
    <property type="match status" value="1"/>
</dbReference>
<evidence type="ECO:0000256" key="6">
    <source>
        <dbReference type="ARBA" id="ARBA00048508"/>
    </source>
</evidence>
<dbReference type="PANTHER" id="PTHR42879">
    <property type="entry name" value="3-OXOACYL-(ACYL-CARRIER-PROTEIN) REDUCTASE"/>
    <property type="match status" value="1"/>
</dbReference>
<proteinExistence type="inferred from homology"/>
<dbReference type="CDD" id="cd05333">
    <property type="entry name" value="BKR_SDR_c"/>
    <property type="match status" value="1"/>
</dbReference>
<dbReference type="Pfam" id="PF13561">
    <property type="entry name" value="adh_short_C2"/>
    <property type="match status" value="1"/>
</dbReference>
<keyword evidence="5" id="KW-0753">Steroid metabolism</keyword>
<keyword evidence="7" id="KW-0443">Lipid metabolism</keyword>
<dbReference type="PANTHER" id="PTHR42879:SF2">
    <property type="entry name" value="3-OXOACYL-[ACYL-CARRIER-PROTEIN] REDUCTASE FABG"/>
    <property type="match status" value="1"/>
</dbReference>
<comment type="catalytic activity">
    <reaction evidence="6 7">
        <text>a (3R)-hydroxyacyl-[ACP] + NADP(+) = a 3-oxoacyl-[ACP] + NADPH + H(+)</text>
        <dbReference type="Rhea" id="RHEA:17397"/>
        <dbReference type="Rhea" id="RHEA-COMP:9916"/>
        <dbReference type="Rhea" id="RHEA-COMP:9945"/>
        <dbReference type="ChEBI" id="CHEBI:15378"/>
        <dbReference type="ChEBI" id="CHEBI:57783"/>
        <dbReference type="ChEBI" id="CHEBI:58349"/>
        <dbReference type="ChEBI" id="CHEBI:78776"/>
        <dbReference type="ChEBI" id="CHEBI:78827"/>
        <dbReference type="EC" id="1.1.1.100"/>
    </reaction>
</comment>
<gene>
    <name evidence="9" type="ORF">J2Z43_001094</name>
</gene>